<keyword evidence="3" id="KW-1185">Reference proteome</keyword>
<organism evidence="2 3">
    <name type="scientific">Emericellopsis cladophorae</name>
    <dbReference type="NCBI Taxonomy" id="2686198"/>
    <lineage>
        <taxon>Eukaryota</taxon>
        <taxon>Fungi</taxon>
        <taxon>Dikarya</taxon>
        <taxon>Ascomycota</taxon>
        <taxon>Pezizomycotina</taxon>
        <taxon>Sordariomycetes</taxon>
        <taxon>Hypocreomycetidae</taxon>
        <taxon>Hypocreales</taxon>
        <taxon>Bionectriaceae</taxon>
        <taxon>Emericellopsis</taxon>
    </lineage>
</organism>
<feature type="compositionally biased region" description="Polar residues" evidence="1">
    <location>
        <begin position="1"/>
        <end position="25"/>
    </location>
</feature>
<feature type="compositionally biased region" description="Polar residues" evidence="1">
    <location>
        <begin position="64"/>
        <end position="80"/>
    </location>
</feature>
<dbReference type="OrthoDB" id="2386201at2759"/>
<reference evidence="2" key="1">
    <citation type="journal article" date="2021" name="J Fungi (Basel)">
        <title>Genomic and Metabolomic Analyses of the Marine Fungus Emericellopsis cladophorae: Insights into Saltwater Adaptability Mechanisms and Its Biosynthetic Potential.</title>
        <authorList>
            <person name="Goncalves M.F.M."/>
            <person name="Hilario S."/>
            <person name="Van de Peer Y."/>
            <person name="Esteves A.C."/>
            <person name="Alves A."/>
        </authorList>
    </citation>
    <scope>NUCLEOTIDE SEQUENCE</scope>
    <source>
        <strain evidence="2">MUM 19.33</strain>
    </source>
</reference>
<feature type="compositionally biased region" description="Polar residues" evidence="1">
    <location>
        <begin position="88"/>
        <end position="98"/>
    </location>
</feature>
<evidence type="ECO:0000313" key="2">
    <source>
        <dbReference type="EMBL" id="KAI6782009.1"/>
    </source>
</evidence>
<feature type="region of interest" description="Disordered" evidence="1">
    <location>
        <begin position="1"/>
        <end position="253"/>
    </location>
</feature>
<dbReference type="GO" id="GO:0005634">
    <property type="term" value="C:nucleus"/>
    <property type="evidence" value="ECO:0007669"/>
    <property type="project" value="InterPro"/>
</dbReference>
<feature type="compositionally biased region" description="Basic and acidic residues" evidence="1">
    <location>
        <begin position="169"/>
        <end position="179"/>
    </location>
</feature>
<dbReference type="Pfam" id="PF09462">
    <property type="entry name" value="Mus7"/>
    <property type="match status" value="1"/>
</dbReference>
<sequence length="1329" mass="149685">MQSHTPSRTADAQAPAATQSSNQTDVFKLPDAVPGDEEHSTRGLDDEIEQRKVAPGEAAHLLPQNGQSLGNAAQARQTSPIILVDDASSATEGNSDSDVQVVDQHPGSVRDQLLFEDSDDDDSPSHALETTEDLFPHQTRLVLESRPNPPEARNFHIDSDASSDMEDNNVDHMVLDPKRQSRLSDQFQKPTKTAKRSNTAPKSRSTPRQPRIDAVYSKSKTPSESLAEKFRSKPQKPRRRQAKAGARLNKSRPSLPQLSILDVIEPDAPQFLKIAARTAKKRHRSPDTPSRLRPAQLESDEMGMSAVAFHASKKILDQLYHAKHLPQPPSTGTLRRYSFQPLQDRTKEDDAFPRSPRPQNQRRRKQKPQQINVDDPQFTHARDPVIQDYDHTDLSLSEGPNVNPAADVEKFDVANKLSGLGAYGTAYTHHFECLPLPSGVYFYHSTLLGKAVIETVVDSNFMPKLKLQKPRTFFSIGPQTLRWGLWDAQVSSEMGIVFDHIAEYLEGDQCLESTSVDAAHFLVSYVSNFMTLETDAETFAAVTRMLELLEGFSAKVGVIAKSQGYKQIILRVMDCLCLVAFVVYLICRGDPNLVGYQLTAEERLKVLASALSRVLGTSSIKNLRNRYRTLQVTRHVSHNVVGSDTTSTNDARILEGAWETLFTLLPLTEFNDRGVLVTGQRPQTPNVGKVEPEDQCFHIFLKMLALGICRLRAGEHTKEIRNMVARTVPNHNRQYMKEHHIHERDLAALRNHHDLLCTLYWAAPPTVRPSVALIERLVHPETSHKEACLISLRAWSQLARFVVSNGEATTSMKPFNQWRDRLFTQMMQQYDTIASDIQQQFLGLSSDVSKSVSPDMISAMVKLNKNAVADVVHVSLSTSLDVIKHTQNLEAATFALNTQQLQRILQHFSSPRPEFDWGMLRTALLTLDVFLSRVDDFKDAEESQQSESQLLNSAQADDALLSLDHDLASNFFQMARRVLILNPDAEQSCLASVDMVACIEHVVKLGARMGMRFINAGVMTFNSIFKPGKHRLFQDKPHLLGFNQRRYLTLFVETLVERGFDGFCEDGLSLCELWVLAIVKSSEALAYENRLAQRLIRQGEPFVPEAAQGLSISPSYRTNRDMFEFAISWMRKAIRDAGPSQKRALQAEHSRILKLAMEQMRRDLGSMHGDSSQHRDYIKFVRECIELIKAHGTDICTVDDFFYQISKDYSPSEHDPQLQVAAIVSYGLRLAEGESRAAHELFYFLVNNFKVALMKGDFSKEVDMIAKGMRHPGISRFVVGAMLPAIIQAAFVESRAYPMLDVYGSWSRLLLKPRQARRLQNIYTYWTKL</sequence>
<dbReference type="Proteomes" id="UP001055219">
    <property type="component" value="Unassembled WGS sequence"/>
</dbReference>
<feature type="region of interest" description="Disordered" evidence="1">
    <location>
        <begin position="277"/>
        <end position="299"/>
    </location>
</feature>
<feature type="compositionally biased region" description="Basic and acidic residues" evidence="1">
    <location>
        <begin position="36"/>
        <end position="54"/>
    </location>
</feature>
<gene>
    <name evidence="2" type="ORF">J7T54_003428</name>
</gene>
<dbReference type="EMBL" id="JAGIXG020000016">
    <property type="protein sequence ID" value="KAI6782009.1"/>
    <property type="molecule type" value="Genomic_DNA"/>
</dbReference>
<dbReference type="RefSeq" id="XP_051362865.1">
    <property type="nucleotide sequence ID" value="XM_051505695.1"/>
</dbReference>
<dbReference type="GeneID" id="75829929"/>
<protein>
    <submittedName>
        <fullName evidence="2">Uncharacterized protein</fullName>
    </submittedName>
</protein>
<dbReference type="PANTHER" id="PTHR28122">
    <property type="entry name" value="E3 UBIQUITIN-PROTEIN LIGASE SUBSTRATE RECEPTOR MMS22"/>
    <property type="match status" value="1"/>
</dbReference>
<feature type="region of interest" description="Disordered" evidence="1">
    <location>
        <begin position="342"/>
        <end position="384"/>
    </location>
</feature>
<dbReference type="GO" id="GO:0031297">
    <property type="term" value="P:replication fork processing"/>
    <property type="evidence" value="ECO:0007669"/>
    <property type="project" value="InterPro"/>
</dbReference>
<proteinExistence type="predicted"/>
<evidence type="ECO:0000256" key="1">
    <source>
        <dbReference type="SAM" id="MobiDB-lite"/>
    </source>
</evidence>
<accession>A0A9P9Y304</accession>
<comment type="caution">
    <text evidence="2">The sequence shown here is derived from an EMBL/GenBank/DDBJ whole genome shotgun (WGS) entry which is preliminary data.</text>
</comment>
<dbReference type="InterPro" id="IPR019021">
    <property type="entry name" value="Mms22"/>
</dbReference>
<feature type="compositionally biased region" description="Polar residues" evidence="1">
    <location>
        <begin position="183"/>
        <end position="208"/>
    </location>
</feature>
<evidence type="ECO:0000313" key="3">
    <source>
        <dbReference type="Proteomes" id="UP001055219"/>
    </source>
</evidence>
<dbReference type="PANTHER" id="PTHR28122:SF1">
    <property type="entry name" value="E3 UBIQUITIN-PROTEIN LIGASE SUBSTRATE RECEPTOR MMS22"/>
    <property type="match status" value="1"/>
</dbReference>
<name>A0A9P9Y304_9HYPO</name>
<dbReference type="GO" id="GO:0035361">
    <property type="term" value="C:Cul8-RING ubiquitin ligase complex"/>
    <property type="evidence" value="ECO:0007669"/>
    <property type="project" value="TreeGrafter"/>
</dbReference>
<dbReference type="GO" id="GO:0000724">
    <property type="term" value="P:double-strand break repair via homologous recombination"/>
    <property type="evidence" value="ECO:0007669"/>
    <property type="project" value="TreeGrafter"/>
</dbReference>
<feature type="compositionally biased region" description="Basic residues" evidence="1">
    <location>
        <begin position="232"/>
        <end position="242"/>
    </location>
</feature>
<reference evidence="2" key="2">
    <citation type="submission" date="2022-07" db="EMBL/GenBank/DDBJ databases">
        <authorList>
            <person name="Goncalves M.F.M."/>
            <person name="Hilario S."/>
            <person name="Van De Peer Y."/>
            <person name="Esteves A.C."/>
            <person name="Alves A."/>
        </authorList>
    </citation>
    <scope>NUCLEOTIDE SEQUENCE</scope>
    <source>
        <strain evidence="2">MUM 19.33</strain>
    </source>
</reference>